<evidence type="ECO:0000256" key="4">
    <source>
        <dbReference type="ARBA" id="ARBA00022676"/>
    </source>
</evidence>
<evidence type="ECO:0000256" key="10">
    <source>
        <dbReference type="ARBA" id="ARBA00023136"/>
    </source>
</evidence>
<organism evidence="14 15">
    <name type="scientific">Adiantum capillus-veneris</name>
    <name type="common">Maidenhair fern</name>
    <dbReference type="NCBI Taxonomy" id="13818"/>
    <lineage>
        <taxon>Eukaryota</taxon>
        <taxon>Viridiplantae</taxon>
        <taxon>Streptophyta</taxon>
        <taxon>Embryophyta</taxon>
        <taxon>Tracheophyta</taxon>
        <taxon>Polypodiopsida</taxon>
        <taxon>Polypodiidae</taxon>
        <taxon>Polypodiales</taxon>
        <taxon>Pteridineae</taxon>
        <taxon>Pteridaceae</taxon>
        <taxon>Vittarioideae</taxon>
        <taxon>Adiantum</taxon>
    </lineage>
</organism>
<evidence type="ECO:0000313" key="14">
    <source>
        <dbReference type="EMBL" id="KAI5060295.1"/>
    </source>
</evidence>
<gene>
    <name evidence="14" type="ORF">GOP47_0024715</name>
</gene>
<proteinExistence type="inferred from homology"/>
<evidence type="ECO:0000256" key="8">
    <source>
        <dbReference type="ARBA" id="ARBA00022989"/>
    </source>
</evidence>
<dbReference type="EC" id="2.4.1.-" evidence="12"/>
<dbReference type="InterPro" id="IPR025298">
    <property type="entry name" value="DUF4094"/>
</dbReference>
<evidence type="ECO:0000256" key="1">
    <source>
        <dbReference type="ARBA" id="ARBA00004323"/>
    </source>
</evidence>
<sequence length="444" mass="50097">MMRASWSDIARRPKGKGKRCTAWAGTQERHGGKYMGQQCYKLDEDSAVCFCIALTSLMVSVRMQVPLLPKKTKHGGGLSYRWIVILCIASFCLGLLFTNRFWLLPGTKHRPHVGAEECDKKPKLSEDVGLRPGDGRATGSISGGEIELEAWRPSPDESPAPEDLEWIESPSQRRKVFVVIGINTAFSSRKRRDSVRHTWMPRGEKLKKLEEEKGIVMRFVIGHGTTPGGILDRAIEAEDLQHHDFMRLEHVEGYHELSAKTKAYFATAVSMWDAEYYIKVDDDVHVNLGALCASLARHRAKPRVYIGCMKSGPVLAQKGVRYHEPEHWKFGEQGNKYFRHATGQLYALSHDLAVYISKNTDILHKYANEDVSLGAWFIGLDVDHVDDRRMCCGTPECEWRLQMGNACVASFDWACSGLCKSAERMRSVHQRCGEGDRAVWATDL</sequence>
<keyword evidence="7 12" id="KW-0735">Signal-anchor</keyword>
<evidence type="ECO:0000256" key="7">
    <source>
        <dbReference type="ARBA" id="ARBA00022968"/>
    </source>
</evidence>
<reference evidence="14" key="1">
    <citation type="submission" date="2021-01" db="EMBL/GenBank/DDBJ databases">
        <title>Adiantum capillus-veneris genome.</title>
        <authorList>
            <person name="Fang Y."/>
            <person name="Liao Q."/>
        </authorList>
    </citation>
    <scope>NUCLEOTIDE SEQUENCE</scope>
    <source>
        <strain evidence="14">H3</strain>
        <tissue evidence="14">Leaf</tissue>
    </source>
</reference>
<dbReference type="Gene3D" id="3.90.550.50">
    <property type="match status" value="1"/>
</dbReference>
<dbReference type="PANTHER" id="PTHR11214">
    <property type="entry name" value="BETA-1,3-N-ACETYLGLUCOSAMINYLTRANSFERASE"/>
    <property type="match status" value="1"/>
</dbReference>
<dbReference type="OrthoDB" id="1158011at2759"/>
<comment type="pathway">
    <text evidence="2">Protein modification; protein glycosylation.</text>
</comment>
<dbReference type="EMBL" id="JABFUD020000024">
    <property type="protein sequence ID" value="KAI5060295.1"/>
    <property type="molecule type" value="Genomic_DNA"/>
</dbReference>
<feature type="transmembrane region" description="Helical" evidence="12">
    <location>
        <begin position="80"/>
        <end position="102"/>
    </location>
</feature>
<accession>A0A9D4Z3W3</accession>
<dbReference type="Pfam" id="PF13334">
    <property type="entry name" value="DUF4094"/>
    <property type="match status" value="1"/>
</dbReference>
<keyword evidence="15" id="KW-1185">Reference proteome</keyword>
<dbReference type="InterPro" id="IPR002659">
    <property type="entry name" value="Glyco_trans_31"/>
</dbReference>
<evidence type="ECO:0000256" key="6">
    <source>
        <dbReference type="ARBA" id="ARBA00022692"/>
    </source>
</evidence>
<keyword evidence="11 12" id="KW-0464">Manganese</keyword>
<protein>
    <recommendedName>
        <fullName evidence="12">Hexosyltransferase</fullName>
        <ecNumber evidence="12">2.4.1.-</ecNumber>
    </recommendedName>
</protein>
<evidence type="ECO:0000256" key="11">
    <source>
        <dbReference type="ARBA" id="ARBA00023211"/>
    </source>
</evidence>
<evidence type="ECO:0000256" key="12">
    <source>
        <dbReference type="RuleBase" id="RU363063"/>
    </source>
</evidence>
<comment type="cofactor">
    <cofactor evidence="12">
        <name>Mn(2+)</name>
        <dbReference type="ChEBI" id="CHEBI:29035"/>
    </cofactor>
</comment>
<evidence type="ECO:0000256" key="5">
    <source>
        <dbReference type="ARBA" id="ARBA00022679"/>
    </source>
</evidence>
<evidence type="ECO:0000256" key="3">
    <source>
        <dbReference type="ARBA" id="ARBA00008661"/>
    </source>
</evidence>
<evidence type="ECO:0000256" key="2">
    <source>
        <dbReference type="ARBA" id="ARBA00004922"/>
    </source>
</evidence>
<evidence type="ECO:0000313" key="15">
    <source>
        <dbReference type="Proteomes" id="UP000886520"/>
    </source>
</evidence>
<evidence type="ECO:0000259" key="13">
    <source>
        <dbReference type="Pfam" id="PF13334"/>
    </source>
</evidence>
<keyword evidence="10 12" id="KW-0472">Membrane</keyword>
<keyword evidence="8 12" id="KW-1133">Transmembrane helix</keyword>
<dbReference type="GO" id="GO:0000139">
    <property type="term" value="C:Golgi membrane"/>
    <property type="evidence" value="ECO:0007669"/>
    <property type="project" value="UniProtKB-SubCell"/>
</dbReference>
<keyword evidence="6 12" id="KW-0812">Transmembrane</keyword>
<dbReference type="GO" id="GO:0008378">
    <property type="term" value="F:galactosyltransferase activity"/>
    <property type="evidence" value="ECO:0007669"/>
    <property type="project" value="TreeGrafter"/>
</dbReference>
<keyword evidence="9 12" id="KW-0333">Golgi apparatus</keyword>
<feature type="domain" description="DUF4094" evidence="13">
    <location>
        <begin position="80"/>
        <end position="123"/>
    </location>
</feature>
<keyword evidence="4 12" id="KW-0328">Glycosyltransferase</keyword>
<comment type="caution">
    <text evidence="14">The sequence shown here is derived from an EMBL/GenBank/DDBJ whole genome shotgun (WGS) entry which is preliminary data.</text>
</comment>
<dbReference type="Pfam" id="PF01762">
    <property type="entry name" value="Galactosyl_T"/>
    <property type="match status" value="1"/>
</dbReference>
<dbReference type="PANTHER" id="PTHR11214:SF226">
    <property type="entry name" value="BETA-1,3-GALACTOSYLTRANSFERASE 7"/>
    <property type="match status" value="1"/>
</dbReference>
<dbReference type="FunFam" id="3.90.550.50:FF:000002">
    <property type="entry name" value="Hexosyltransferase"/>
    <property type="match status" value="1"/>
</dbReference>
<keyword evidence="5" id="KW-0808">Transferase</keyword>
<comment type="subcellular location">
    <subcellularLocation>
        <location evidence="1 12">Golgi apparatus membrane</location>
        <topology evidence="1 12">Single-pass type II membrane protein</topology>
    </subcellularLocation>
</comment>
<dbReference type="AlphaFoldDB" id="A0A9D4Z3W3"/>
<dbReference type="Proteomes" id="UP000886520">
    <property type="component" value="Chromosome 24"/>
</dbReference>
<evidence type="ECO:0000256" key="9">
    <source>
        <dbReference type="ARBA" id="ARBA00023034"/>
    </source>
</evidence>
<comment type="similarity">
    <text evidence="3 12">Belongs to the glycosyltransferase 31 family.</text>
</comment>
<name>A0A9D4Z3W3_ADICA</name>